<sequence>MIFTNGHPSPKIDTPDSSQPRLIFKAVGFFSLITIGVPSNAIILSVFTHVRVTEKKLLPSNAILSMLALVNLLVIISKGLPQAIHSIGIRNILNDIECKILSFMYRICRGMTICVTCLLSCNQCIILAPSSKSWLSLKQKIPPNLPWVMLLLWCINIAIYPSCLIHVRAIGNYTTSKYTLHLEFCNHDFMTFESYVANGIAIALRDFFFVGSMTLASCYIVLTLYKHGKQIQGMRSSDKNPGKSVEYKASRAVVLLVTIYVALFGLDSCIWIYTLTVSRVSPVISDARVFFGTLYAALSPIVIIKTNKKIKTSLMCRSKDRLLASDATLTDSKEHQ</sequence>
<evidence type="ECO:0000313" key="14">
    <source>
        <dbReference type="Proteomes" id="UP000694569"/>
    </source>
</evidence>
<dbReference type="GO" id="GO:0019236">
    <property type="term" value="P:response to pheromone"/>
    <property type="evidence" value="ECO:0007669"/>
    <property type="project" value="UniProtKB-KW"/>
</dbReference>
<keyword evidence="3 11" id="KW-1003">Cell membrane</keyword>
<dbReference type="Gene3D" id="1.20.1070.10">
    <property type="entry name" value="Rhodopsin 7-helix transmembrane proteins"/>
    <property type="match status" value="1"/>
</dbReference>
<dbReference type="FunFam" id="1.20.1070.10:FF:000300">
    <property type="entry name" value="Vomeronasal type-1 receptor"/>
    <property type="match status" value="1"/>
</dbReference>
<evidence type="ECO:0000256" key="5">
    <source>
        <dbReference type="ARBA" id="ARBA00022692"/>
    </source>
</evidence>
<feature type="transmembrane region" description="Helical" evidence="11">
    <location>
        <begin position="62"/>
        <end position="80"/>
    </location>
</feature>
<evidence type="ECO:0000256" key="6">
    <source>
        <dbReference type="ARBA" id="ARBA00022989"/>
    </source>
</evidence>
<dbReference type="AlphaFoldDB" id="A0A8C5MGE4"/>
<dbReference type="OrthoDB" id="9606139at2759"/>
<evidence type="ECO:0000256" key="11">
    <source>
        <dbReference type="RuleBase" id="RU364061"/>
    </source>
</evidence>
<dbReference type="PANTHER" id="PTHR24062">
    <property type="entry name" value="VOMERONASAL TYPE-1 RECEPTOR"/>
    <property type="match status" value="1"/>
</dbReference>
<feature type="transmembrane region" description="Helical" evidence="11">
    <location>
        <begin position="27"/>
        <end position="50"/>
    </location>
</feature>
<evidence type="ECO:0000256" key="1">
    <source>
        <dbReference type="ARBA" id="ARBA00004651"/>
    </source>
</evidence>
<evidence type="ECO:0000256" key="10">
    <source>
        <dbReference type="ARBA" id="ARBA00023224"/>
    </source>
</evidence>
<organism evidence="13 14">
    <name type="scientific">Leptobrachium leishanense</name>
    <name type="common">Leishan spiny toad</name>
    <dbReference type="NCBI Taxonomy" id="445787"/>
    <lineage>
        <taxon>Eukaryota</taxon>
        <taxon>Metazoa</taxon>
        <taxon>Chordata</taxon>
        <taxon>Craniata</taxon>
        <taxon>Vertebrata</taxon>
        <taxon>Euteleostomi</taxon>
        <taxon>Amphibia</taxon>
        <taxon>Batrachia</taxon>
        <taxon>Anura</taxon>
        <taxon>Pelobatoidea</taxon>
        <taxon>Megophryidae</taxon>
        <taxon>Leptobrachium</taxon>
    </lineage>
</organism>
<keyword evidence="7 11" id="KW-0297">G-protein coupled receptor</keyword>
<dbReference type="InterPro" id="IPR004072">
    <property type="entry name" value="Vmron_rcpt_1"/>
</dbReference>
<feature type="transmembrane region" description="Helical" evidence="11">
    <location>
        <begin position="147"/>
        <end position="167"/>
    </location>
</feature>
<dbReference type="GO" id="GO:0016503">
    <property type="term" value="F:pheromone receptor activity"/>
    <property type="evidence" value="ECO:0007669"/>
    <property type="project" value="InterPro"/>
</dbReference>
<dbReference type="Ensembl" id="ENSLLET00000014494.1">
    <property type="protein sequence ID" value="ENSLLEP00000013947.1"/>
    <property type="gene ID" value="ENSLLEG00000008833.1"/>
</dbReference>
<evidence type="ECO:0000256" key="4">
    <source>
        <dbReference type="ARBA" id="ARBA00022507"/>
    </source>
</evidence>
<evidence type="ECO:0000256" key="9">
    <source>
        <dbReference type="ARBA" id="ARBA00023170"/>
    </source>
</evidence>
<comment type="similarity">
    <text evidence="2 11">Belongs to the G-protein coupled receptor 1 family.</text>
</comment>
<evidence type="ECO:0000259" key="12">
    <source>
        <dbReference type="PROSITE" id="PS50262"/>
    </source>
</evidence>
<comment type="subcellular location">
    <subcellularLocation>
        <location evidence="1 11">Cell membrane</location>
        <topology evidence="1 11">Multi-pass membrane protein</topology>
    </subcellularLocation>
</comment>
<accession>A0A8C5MGE4</accession>
<evidence type="ECO:0000313" key="13">
    <source>
        <dbReference type="Ensembl" id="ENSLLEP00000013947.1"/>
    </source>
</evidence>
<dbReference type="PROSITE" id="PS50262">
    <property type="entry name" value="G_PROTEIN_RECEP_F1_2"/>
    <property type="match status" value="1"/>
</dbReference>
<keyword evidence="9 11" id="KW-0675">Receptor</keyword>
<dbReference type="Proteomes" id="UP000694569">
    <property type="component" value="Unplaced"/>
</dbReference>
<dbReference type="InterPro" id="IPR017452">
    <property type="entry name" value="GPCR_Rhodpsn_7TM"/>
</dbReference>
<feature type="domain" description="G-protein coupled receptors family 1 profile" evidence="12">
    <location>
        <begin position="39"/>
        <end position="303"/>
    </location>
</feature>
<evidence type="ECO:0000256" key="8">
    <source>
        <dbReference type="ARBA" id="ARBA00023136"/>
    </source>
</evidence>
<dbReference type="SUPFAM" id="SSF81321">
    <property type="entry name" value="Family A G protein-coupled receptor-like"/>
    <property type="match status" value="1"/>
</dbReference>
<keyword evidence="4 11" id="KW-0589">Pheromone response</keyword>
<protein>
    <recommendedName>
        <fullName evidence="11">Vomeronasal type-1 receptor</fullName>
    </recommendedName>
</protein>
<keyword evidence="5 11" id="KW-0812">Transmembrane</keyword>
<feature type="transmembrane region" description="Helical" evidence="11">
    <location>
        <begin position="287"/>
        <end position="304"/>
    </location>
</feature>
<dbReference type="GO" id="GO:0005886">
    <property type="term" value="C:plasma membrane"/>
    <property type="evidence" value="ECO:0007669"/>
    <property type="project" value="UniProtKB-SubCell"/>
</dbReference>
<evidence type="ECO:0000256" key="7">
    <source>
        <dbReference type="ARBA" id="ARBA00023040"/>
    </source>
</evidence>
<keyword evidence="14" id="KW-1185">Reference proteome</keyword>
<evidence type="ECO:0000256" key="2">
    <source>
        <dbReference type="ARBA" id="ARBA00010663"/>
    </source>
</evidence>
<keyword evidence="8 11" id="KW-0472">Membrane</keyword>
<name>A0A8C5MGE4_9ANUR</name>
<keyword evidence="6 11" id="KW-1133">Transmembrane helix</keyword>
<dbReference type="Pfam" id="PF03402">
    <property type="entry name" value="V1R"/>
    <property type="match status" value="1"/>
</dbReference>
<proteinExistence type="inferred from homology"/>
<dbReference type="GeneTree" id="ENSGT01030000234553"/>
<keyword evidence="10 11" id="KW-0807">Transducer</keyword>
<feature type="transmembrane region" description="Helical" evidence="11">
    <location>
        <begin position="253"/>
        <end position="275"/>
    </location>
</feature>
<reference evidence="13" key="1">
    <citation type="submission" date="2025-08" db="UniProtKB">
        <authorList>
            <consortium name="Ensembl"/>
        </authorList>
    </citation>
    <scope>IDENTIFICATION</scope>
</reference>
<reference evidence="13" key="2">
    <citation type="submission" date="2025-09" db="UniProtKB">
        <authorList>
            <consortium name="Ensembl"/>
        </authorList>
    </citation>
    <scope>IDENTIFICATION</scope>
</reference>
<evidence type="ECO:0000256" key="3">
    <source>
        <dbReference type="ARBA" id="ARBA00022475"/>
    </source>
</evidence>